<dbReference type="Proteomes" id="UP000219331">
    <property type="component" value="Unassembled WGS sequence"/>
</dbReference>
<proteinExistence type="predicted"/>
<protein>
    <recommendedName>
        <fullName evidence="3">Metal-dependent hydrolase</fullName>
    </recommendedName>
</protein>
<accession>A0A285R8R7</accession>
<gene>
    <name evidence="1" type="ORF">SAMN05421512_101456</name>
</gene>
<dbReference type="PANTHER" id="PTHR39456">
    <property type="entry name" value="METAL-DEPENDENT HYDROLASE"/>
    <property type="match status" value="1"/>
</dbReference>
<dbReference type="EMBL" id="OBML01000001">
    <property type="protein sequence ID" value="SOB90495.1"/>
    <property type="molecule type" value="Genomic_DNA"/>
</dbReference>
<dbReference type="PANTHER" id="PTHR39456:SF1">
    <property type="entry name" value="METAL-DEPENDENT HYDROLASE"/>
    <property type="match status" value="1"/>
</dbReference>
<organism evidence="1 2">
    <name type="scientific">Stappia indica</name>
    <dbReference type="NCBI Taxonomy" id="538381"/>
    <lineage>
        <taxon>Bacteria</taxon>
        <taxon>Pseudomonadati</taxon>
        <taxon>Pseudomonadota</taxon>
        <taxon>Alphaproteobacteria</taxon>
        <taxon>Hyphomicrobiales</taxon>
        <taxon>Stappiaceae</taxon>
        <taxon>Stappia</taxon>
    </lineage>
</organism>
<dbReference type="InterPro" id="IPR016516">
    <property type="entry name" value="UCP07580"/>
</dbReference>
<dbReference type="AlphaFoldDB" id="A0A285R8R7"/>
<reference evidence="1 2" key="1">
    <citation type="submission" date="2017-08" db="EMBL/GenBank/DDBJ databases">
        <authorList>
            <person name="de Groot N.N."/>
        </authorList>
    </citation>
    <scope>NUCLEOTIDE SEQUENCE [LARGE SCALE GENOMIC DNA]</scope>
    <source>
        <strain evidence="1 2">USBA 352</strain>
    </source>
</reference>
<dbReference type="OrthoDB" id="4760165at2"/>
<evidence type="ECO:0000313" key="1">
    <source>
        <dbReference type="EMBL" id="SOB90495.1"/>
    </source>
</evidence>
<sequence>MTSATMPGWAGEHDDDEIVPRDIRFNISGNPERHWFDGDPMRTAMFDAFSIFLPEGERFFIRSLKHYASTLGDPELIKEINGYAVQEAFHTREHEDYNRTLAGLGYDVEAMEQPVKAILGSVKVSLLRLAVTCAVEHLTANFSTMTLRHQKILSNAHPAYRRLWMWHALEELEHKAVALDVYKRAAAGMPAWKRYGLRVSAMNLTAVHFVRIFLRNVRLHAQADGIRTGFRFWSRFAWLQMVSPGYTRVSLWSFLCYYLPGYDPRKVDDSDLIRKGRAWLANEYAADSTAQETPAR</sequence>
<dbReference type="Pfam" id="PF10118">
    <property type="entry name" value="Metal_hydrol"/>
    <property type="match status" value="1"/>
</dbReference>
<dbReference type="STRING" id="538381.GCA_001696535_01583"/>
<name>A0A285R8R7_9HYPH</name>
<evidence type="ECO:0008006" key="3">
    <source>
        <dbReference type="Google" id="ProtNLM"/>
    </source>
</evidence>
<dbReference type="PIRSF" id="PIRSF007580">
    <property type="entry name" value="UCP07580"/>
    <property type="match status" value="1"/>
</dbReference>
<evidence type="ECO:0000313" key="2">
    <source>
        <dbReference type="Proteomes" id="UP000219331"/>
    </source>
</evidence>
<dbReference type="RefSeq" id="WP_097173770.1">
    <property type="nucleotide sequence ID" value="NZ_OBML01000001.1"/>
</dbReference>
<keyword evidence="2" id="KW-1185">Reference proteome</keyword>